<accession>A0A7L6AVY1</accession>
<protein>
    <submittedName>
        <fullName evidence="1">Uncharacterized protein</fullName>
    </submittedName>
</protein>
<dbReference type="Proteomes" id="UP000510621">
    <property type="component" value="Chromosome"/>
</dbReference>
<gene>
    <name evidence="1" type="ORF">HZT40_17630</name>
</gene>
<dbReference type="KEGG" id="this:HZT40_17630"/>
<organism evidence="1 2">
    <name type="scientific">Candidatus Thiothrix singaporensis</name>
    <dbReference type="NCBI Taxonomy" id="2799669"/>
    <lineage>
        <taxon>Bacteria</taxon>
        <taxon>Pseudomonadati</taxon>
        <taxon>Pseudomonadota</taxon>
        <taxon>Gammaproteobacteria</taxon>
        <taxon>Thiotrichales</taxon>
        <taxon>Thiotrichaceae</taxon>
        <taxon>Thiothrix</taxon>
    </lineage>
</organism>
<reference evidence="1" key="1">
    <citation type="submission" date="2020-06" db="EMBL/GenBank/DDBJ databases">
        <title>Analysis procedures for assessing recovery of high quality, complete, closed genomes from Nanopore long read metagenome sequencing.</title>
        <authorList>
            <person name="Bessarab I."/>
            <person name="Arumugam K."/>
            <person name="Haryono M."/>
            <person name="Liu X."/>
            <person name="Roy S."/>
            <person name="Zuniga-Montanez R.E."/>
            <person name="Qiu G."/>
            <person name="Drautz-Moses D.I."/>
            <person name="Law Y.Y."/>
            <person name="Wuertz S."/>
            <person name="Lauro F.M."/>
            <person name="Huson D.H."/>
            <person name="Williams R.B."/>
        </authorList>
    </citation>
    <scope>NUCLEOTIDE SEQUENCE [LARGE SCALE GENOMIC DNA]</scope>
    <source>
        <strain evidence="1">SSD2</strain>
    </source>
</reference>
<evidence type="ECO:0000313" key="1">
    <source>
        <dbReference type="EMBL" id="QLQ33107.1"/>
    </source>
</evidence>
<dbReference type="AlphaFoldDB" id="A0A7L6AVY1"/>
<proteinExistence type="predicted"/>
<sequence length="87" mass="9211">MVGGAAGVADAGVTAVVAGAGVLQVLASRQGFQAQGLLPVLASRQWFQVQGCWRMEPPPVLLVRFQAGWHCRQLERQVSHCLLGESG</sequence>
<name>A0A7L6AVY1_9GAMM</name>
<dbReference type="EMBL" id="CP059265">
    <property type="protein sequence ID" value="QLQ33107.1"/>
    <property type="molecule type" value="Genomic_DNA"/>
</dbReference>
<keyword evidence="2" id="KW-1185">Reference proteome</keyword>
<evidence type="ECO:0000313" key="2">
    <source>
        <dbReference type="Proteomes" id="UP000510621"/>
    </source>
</evidence>